<sequence length="89" mass="10387">MILYTFEISNTYKIAAEAKTIQVFSRAHGESCGYMFEMGKSYLVYTRRSSHFSSQTKNASDLITGLCDRNQSYLKVKNKEFRKLKRLQQ</sequence>
<evidence type="ECO:0000313" key="2">
    <source>
        <dbReference type="Proteomes" id="UP000077013"/>
    </source>
</evidence>
<reference evidence="1 2" key="1">
    <citation type="submission" date="2016-02" db="EMBL/GenBank/DDBJ databases">
        <title>Ulvibacter sp. LPB0005, isolated from Thais luteostoma.</title>
        <authorList>
            <person name="Shin S.-K."/>
            <person name="Yi H."/>
        </authorList>
    </citation>
    <scope>NUCLEOTIDE SEQUENCE [LARGE SCALE GENOMIC DNA]</scope>
    <source>
        <strain evidence="1 2">LPB0005</strain>
    </source>
</reference>
<dbReference type="Gene3D" id="2.40.50.120">
    <property type="match status" value="1"/>
</dbReference>
<comment type="caution">
    <text evidence="1">The sequence shown here is derived from an EMBL/GenBank/DDBJ whole genome shotgun (WGS) entry which is preliminary data.</text>
</comment>
<evidence type="ECO:0000313" key="1">
    <source>
        <dbReference type="EMBL" id="OAB77361.1"/>
    </source>
</evidence>
<dbReference type="Proteomes" id="UP000077013">
    <property type="component" value="Unassembled WGS sequence"/>
</dbReference>
<gene>
    <name evidence="1" type="ORF">ULVI_12740</name>
</gene>
<keyword evidence="2" id="KW-1185">Reference proteome</keyword>
<dbReference type="InterPro" id="IPR008993">
    <property type="entry name" value="TIMP-like_OB-fold"/>
</dbReference>
<protein>
    <submittedName>
        <fullName evidence="1">Uncharacterized protein</fullName>
    </submittedName>
</protein>
<accession>A0A167G9L8</accession>
<organism evidence="1 2">
    <name type="scientific">Cochleicola gelatinilyticus</name>
    <dbReference type="NCBI Taxonomy" id="1763537"/>
    <lineage>
        <taxon>Bacteria</taxon>
        <taxon>Pseudomonadati</taxon>
        <taxon>Bacteroidota</taxon>
        <taxon>Flavobacteriia</taxon>
        <taxon>Flavobacteriales</taxon>
        <taxon>Flavobacteriaceae</taxon>
        <taxon>Cochleicola</taxon>
    </lineage>
</organism>
<dbReference type="SUPFAM" id="SSF50242">
    <property type="entry name" value="TIMP-like"/>
    <property type="match status" value="1"/>
</dbReference>
<dbReference type="EMBL" id="LRXL01000049">
    <property type="protein sequence ID" value="OAB77361.1"/>
    <property type="molecule type" value="Genomic_DNA"/>
</dbReference>
<dbReference type="AlphaFoldDB" id="A0A167G9L8"/>
<proteinExistence type="predicted"/>
<name>A0A167G9L8_9FLAO</name>